<feature type="transmembrane region" description="Helical" evidence="7">
    <location>
        <begin position="147"/>
        <end position="167"/>
    </location>
</feature>
<evidence type="ECO:0000256" key="2">
    <source>
        <dbReference type="ARBA" id="ARBA00007430"/>
    </source>
</evidence>
<keyword evidence="5 7" id="KW-1133">Transmembrane helix</keyword>
<evidence type="ECO:0000256" key="4">
    <source>
        <dbReference type="ARBA" id="ARBA00022692"/>
    </source>
</evidence>
<feature type="transmembrane region" description="Helical" evidence="7">
    <location>
        <begin position="441"/>
        <end position="464"/>
    </location>
</feature>
<evidence type="ECO:0000256" key="3">
    <source>
        <dbReference type="ARBA" id="ARBA00022475"/>
    </source>
</evidence>
<feature type="transmembrane region" description="Helical" evidence="7">
    <location>
        <begin position="203"/>
        <end position="223"/>
    </location>
</feature>
<dbReference type="Pfam" id="PF13440">
    <property type="entry name" value="Polysacc_synt_3"/>
    <property type="match status" value="1"/>
</dbReference>
<feature type="transmembrane region" description="Helical" evidence="7">
    <location>
        <begin position="79"/>
        <end position="97"/>
    </location>
</feature>
<accession>A0ABR6VMU3</accession>
<evidence type="ECO:0000256" key="5">
    <source>
        <dbReference type="ARBA" id="ARBA00022989"/>
    </source>
</evidence>
<keyword evidence="6 7" id="KW-0472">Membrane</keyword>
<evidence type="ECO:0000256" key="1">
    <source>
        <dbReference type="ARBA" id="ARBA00004651"/>
    </source>
</evidence>
<feature type="transmembrane region" description="Helical" evidence="7">
    <location>
        <begin position="357"/>
        <end position="377"/>
    </location>
</feature>
<feature type="transmembrane region" description="Helical" evidence="7">
    <location>
        <begin position="173"/>
        <end position="191"/>
    </location>
</feature>
<evidence type="ECO:0000256" key="7">
    <source>
        <dbReference type="SAM" id="Phobius"/>
    </source>
</evidence>
<reference evidence="8 9" key="1">
    <citation type="journal article" date="2019" name="Int. J. Syst. Evol. Microbiol.">
        <title>Rufibacter sediminis sp. nov., isolated from freshwater lake sediment.</title>
        <authorList>
            <person name="Qu J.H."/>
            <person name="Zhang L.J."/>
            <person name="Fu Y.H."/>
            <person name="Li H.F."/>
        </authorList>
    </citation>
    <scope>NUCLEOTIDE SEQUENCE [LARGE SCALE GENOMIC DNA]</scope>
    <source>
        <strain evidence="8 9">H-1</strain>
    </source>
</reference>
<feature type="transmembrane region" description="Helical" evidence="7">
    <location>
        <begin position="20"/>
        <end position="37"/>
    </location>
</feature>
<keyword evidence="3" id="KW-1003">Cell membrane</keyword>
<dbReference type="PANTHER" id="PTHR30250:SF10">
    <property type="entry name" value="LIPOPOLYSACCHARIDE BIOSYNTHESIS PROTEIN WZXC"/>
    <property type="match status" value="1"/>
</dbReference>
<dbReference type="EMBL" id="JACOAF010000004">
    <property type="protein sequence ID" value="MBC3538505.1"/>
    <property type="molecule type" value="Genomic_DNA"/>
</dbReference>
<comment type="similarity">
    <text evidence="2">Belongs to the polysaccharide synthase family.</text>
</comment>
<sequence>MVSNSKIINGLKWSTISQLAVQIILFVIGVVLARLLSPLDYGLIGMVLVFTGFASIFIDMGLGSALIQKKDVQQIHINTVFFINLAVGALLTILMYFGADFIAKFYTEPKLTQISKVLSFNFFLSSLSSVQRSLISKSLDMKKLSQVDIGTNLLAGAICILLAYLGYGVWSLVCNYLIVNLISAVFVWSLSPWKPRLQFSKSAFRELSGYSGNLLGFGILNYWVRNLDNLLIGKYVGTSALGVYTKAYSLMLLPITQITSVISRVMFPALSAMQDDKEKVRSVYLRTIGIIAFITFPLMVGLFVVAEYFILTVYGKKWIMVVPILKILCVVGLVQSVTTTTGWIFNSQGKTNIQFRWAIFTSIFRCVSFVIGLRWGVLGIANTYMIGTLILMAPSLILAGNVINLSFKNMTKALLPILFISVFMGVCVYGLRLLLSNLNLHHIVCLVILSVFGGGIYVALAIGFKTQPFKEMLALYKKKKFVPV</sequence>
<feature type="transmembrane region" description="Helical" evidence="7">
    <location>
        <begin position="283"/>
        <end position="306"/>
    </location>
</feature>
<dbReference type="Proteomes" id="UP000659698">
    <property type="component" value="Unassembled WGS sequence"/>
</dbReference>
<dbReference type="CDD" id="cd13127">
    <property type="entry name" value="MATE_tuaB_like"/>
    <property type="match status" value="1"/>
</dbReference>
<organism evidence="8 9">
    <name type="scientific">Rufibacter sediminis</name>
    <dbReference type="NCBI Taxonomy" id="2762756"/>
    <lineage>
        <taxon>Bacteria</taxon>
        <taxon>Pseudomonadati</taxon>
        <taxon>Bacteroidota</taxon>
        <taxon>Cytophagia</taxon>
        <taxon>Cytophagales</taxon>
        <taxon>Hymenobacteraceae</taxon>
        <taxon>Rufibacter</taxon>
    </lineage>
</organism>
<proteinExistence type="inferred from homology"/>
<dbReference type="PANTHER" id="PTHR30250">
    <property type="entry name" value="PST FAMILY PREDICTED COLANIC ACID TRANSPORTER"/>
    <property type="match status" value="1"/>
</dbReference>
<feature type="transmembrane region" description="Helical" evidence="7">
    <location>
        <begin position="415"/>
        <end position="435"/>
    </location>
</feature>
<comment type="subcellular location">
    <subcellularLocation>
        <location evidence="1">Cell membrane</location>
        <topology evidence="1">Multi-pass membrane protein</topology>
    </subcellularLocation>
</comment>
<protein>
    <submittedName>
        <fullName evidence="8">MOP flippase family protein</fullName>
    </submittedName>
</protein>
<dbReference type="InterPro" id="IPR050833">
    <property type="entry name" value="Poly_Biosynth_Transport"/>
</dbReference>
<evidence type="ECO:0000313" key="9">
    <source>
        <dbReference type="Proteomes" id="UP000659698"/>
    </source>
</evidence>
<keyword evidence="9" id="KW-1185">Reference proteome</keyword>
<feature type="transmembrane region" description="Helical" evidence="7">
    <location>
        <begin position="383"/>
        <end position="403"/>
    </location>
</feature>
<feature type="transmembrane region" description="Helical" evidence="7">
    <location>
        <begin position="318"/>
        <end position="345"/>
    </location>
</feature>
<name>A0ABR6VMU3_9BACT</name>
<keyword evidence="4 7" id="KW-0812">Transmembrane</keyword>
<evidence type="ECO:0000313" key="8">
    <source>
        <dbReference type="EMBL" id="MBC3538505.1"/>
    </source>
</evidence>
<feature type="transmembrane region" description="Helical" evidence="7">
    <location>
        <begin position="243"/>
        <end position="262"/>
    </location>
</feature>
<feature type="transmembrane region" description="Helical" evidence="7">
    <location>
        <begin position="43"/>
        <end position="67"/>
    </location>
</feature>
<evidence type="ECO:0000256" key="6">
    <source>
        <dbReference type="ARBA" id="ARBA00023136"/>
    </source>
</evidence>
<comment type="caution">
    <text evidence="8">The sequence shown here is derived from an EMBL/GenBank/DDBJ whole genome shotgun (WGS) entry which is preliminary data.</text>
</comment>
<dbReference type="RefSeq" id="WP_186632272.1">
    <property type="nucleotide sequence ID" value="NZ_JACOAF010000004.1"/>
</dbReference>
<gene>
    <name evidence="8" type="ORF">H7U12_02355</name>
</gene>
<dbReference type="NCBIfam" id="NF007773">
    <property type="entry name" value="PRK10459.1"/>
    <property type="match status" value="1"/>
</dbReference>